<geneLocation type="plasmid" evidence="2 3">
    <name>plas1</name>
</geneLocation>
<dbReference type="EMBL" id="CP060053">
    <property type="protein sequence ID" value="QNE06850.1"/>
    <property type="molecule type" value="Genomic_DNA"/>
</dbReference>
<sequence length="164" mass="17759">MRYKGLLYRALNPAYARSPLSGIGAQKYGGRFNRPGRETLYTSLAPDTALREANQVGTLQPTTLVALRADVGPIADGREPAFLAKHGFTEAMIADPAWRARMNSGEPVPTQELAETLFADGFAGILVPSLARGASAEAANLVLWTWDGMLELVDDDDRLGMMKH</sequence>
<evidence type="ECO:0000313" key="2">
    <source>
        <dbReference type="EMBL" id="QNE06850.1"/>
    </source>
</evidence>
<protein>
    <submittedName>
        <fullName evidence="2">RES family NAD+ phosphorylase</fullName>
    </submittedName>
</protein>
<keyword evidence="2" id="KW-0614">Plasmid</keyword>
<dbReference type="AlphaFoldDB" id="A0A7G6VYN5"/>
<proteinExistence type="predicted"/>
<reference evidence="2 3" key="1">
    <citation type="submission" date="2020-08" db="EMBL/GenBank/DDBJ databases">
        <authorList>
            <person name="Liu G."/>
            <person name="Sun C."/>
        </authorList>
    </citation>
    <scope>NUCLEOTIDE SEQUENCE [LARGE SCALE GENOMIC DNA]</scope>
    <source>
        <strain evidence="2 3">OT19</strain>
        <plasmid evidence="2 3">plas1</plasmid>
    </source>
</reference>
<evidence type="ECO:0000313" key="3">
    <source>
        <dbReference type="Proteomes" id="UP000515297"/>
    </source>
</evidence>
<name>A0A7G6VYN5_9SPHN</name>
<organism evidence="2 3">
    <name type="scientific">Croceicoccus marinus</name>
    <dbReference type="NCBI Taxonomy" id="450378"/>
    <lineage>
        <taxon>Bacteria</taxon>
        <taxon>Pseudomonadati</taxon>
        <taxon>Pseudomonadota</taxon>
        <taxon>Alphaproteobacteria</taxon>
        <taxon>Sphingomonadales</taxon>
        <taxon>Erythrobacteraceae</taxon>
        <taxon>Croceicoccus</taxon>
    </lineage>
</organism>
<gene>
    <name evidence="2" type="ORF">H4O24_17380</name>
</gene>
<dbReference type="RefSeq" id="WP_185885782.1">
    <property type="nucleotide sequence ID" value="NZ_CP060053.1"/>
</dbReference>
<dbReference type="Pfam" id="PF08808">
    <property type="entry name" value="RES"/>
    <property type="match status" value="1"/>
</dbReference>
<dbReference type="SMART" id="SM00953">
    <property type="entry name" value="RES"/>
    <property type="match status" value="1"/>
</dbReference>
<dbReference type="Proteomes" id="UP000515297">
    <property type="component" value="Plasmid plas1"/>
</dbReference>
<accession>A0A7G6VYN5</accession>
<feature type="domain" description="RES" evidence="1">
    <location>
        <begin position="19"/>
        <end position="155"/>
    </location>
</feature>
<dbReference type="InterPro" id="IPR014914">
    <property type="entry name" value="RES_dom"/>
</dbReference>
<evidence type="ECO:0000259" key="1">
    <source>
        <dbReference type="SMART" id="SM00953"/>
    </source>
</evidence>